<protein>
    <recommendedName>
        <fullName evidence="4">ABC transporter permease</fullName>
    </recommendedName>
</protein>
<organism evidence="2 3">
    <name type="scientific">Streptomyces halobius</name>
    <dbReference type="NCBI Taxonomy" id="2879846"/>
    <lineage>
        <taxon>Bacteria</taxon>
        <taxon>Bacillati</taxon>
        <taxon>Actinomycetota</taxon>
        <taxon>Actinomycetes</taxon>
        <taxon>Kitasatosporales</taxon>
        <taxon>Streptomycetaceae</taxon>
        <taxon>Streptomyces</taxon>
    </lineage>
</organism>
<keyword evidence="1" id="KW-0472">Membrane</keyword>
<keyword evidence="1" id="KW-0812">Transmembrane</keyword>
<evidence type="ECO:0000256" key="1">
    <source>
        <dbReference type="SAM" id="Phobius"/>
    </source>
</evidence>
<sequence>MNNKTAPIGPLAFALRLSGASKRTVLLLTALAGAALLTGVGLLLT</sequence>
<gene>
    <name evidence="2" type="ORF">K9S39_01415</name>
</gene>
<evidence type="ECO:0000313" key="3">
    <source>
        <dbReference type="Proteomes" id="UP000830115"/>
    </source>
</evidence>
<reference evidence="2" key="1">
    <citation type="submission" date="2021-10" db="EMBL/GenBank/DDBJ databases">
        <title>Streptomyces nigrumlapis sp.nov.,an antimicrobial producing actinobacterium isolated from Black Gobi rocks.</title>
        <authorList>
            <person name="Wen Y."/>
            <person name="Zhang W."/>
            <person name="Liu X.G."/>
        </authorList>
    </citation>
    <scope>NUCLEOTIDE SEQUENCE</scope>
    <source>
        <strain evidence="2">ST13-2-2</strain>
    </source>
</reference>
<keyword evidence="1" id="KW-1133">Transmembrane helix</keyword>
<evidence type="ECO:0000313" key="2">
    <source>
        <dbReference type="EMBL" id="UQA90722.1"/>
    </source>
</evidence>
<dbReference type="Proteomes" id="UP000830115">
    <property type="component" value="Chromosome"/>
</dbReference>
<feature type="transmembrane region" description="Helical" evidence="1">
    <location>
        <begin position="25"/>
        <end position="44"/>
    </location>
</feature>
<name>A0ABY4LZV5_9ACTN</name>
<dbReference type="EMBL" id="CP086322">
    <property type="protein sequence ID" value="UQA90722.1"/>
    <property type="molecule type" value="Genomic_DNA"/>
</dbReference>
<evidence type="ECO:0008006" key="4">
    <source>
        <dbReference type="Google" id="ProtNLM"/>
    </source>
</evidence>
<accession>A0ABY4LZV5</accession>
<dbReference type="RefSeq" id="WP_248861485.1">
    <property type="nucleotide sequence ID" value="NZ_CP086322.1"/>
</dbReference>
<keyword evidence="3" id="KW-1185">Reference proteome</keyword>
<proteinExistence type="predicted"/>